<evidence type="ECO:0000313" key="3">
    <source>
        <dbReference type="EMBL" id="PRX17851.1"/>
    </source>
</evidence>
<comment type="caution">
    <text evidence="3">The sequence shown here is derived from an EMBL/GenBank/DDBJ whole genome shotgun (WGS) entry which is preliminary data.</text>
</comment>
<keyword evidence="2" id="KW-0812">Transmembrane</keyword>
<name>A0A2T0K5A7_9ACTN</name>
<feature type="region of interest" description="Disordered" evidence="1">
    <location>
        <begin position="83"/>
        <end position="111"/>
    </location>
</feature>
<gene>
    <name evidence="3" type="ORF">CLV67_11420</name>
</gene>
<dbReference type="Proteomes" id="UP000239415">
    <property type="component" value="Unassembled WGS sequence"/>
</dbReference>
<dbReference type="EMBL" id="PVMZ01000014">
    <property type="protein sequence ID" value="PRX17851.1"/>
    <property type="molecule type" value="Genomic_DNA"/>
</dbReference>
<accession>A0A2T0K5A7</accession>
<dbReference type="AlphaFoldDB" id="A0A2T0K5A7"/>
<reference evidence="3 4" key="1">
    <citation type="submission" date="2018-03" db="EMBL/GenBank/DDBJ databases">
        <title>Genomic Encyclopedia of Archaeal and Bacterial Type Strains, Phase II (KMG-II): from individual species to whole genera.</title>
        <authorList>
            <person name="Goeker M."/>
        </authorList>
    </citation>
    <scope>NUCLEOTIDE SEQUENCE [LARGE SCALE GENOMIC DNA]</scope>
    <source>
        <strain evidence="3 4">DSM 43146</strain>
    </source>
</reference>
<keyword evidence="2" id="KW-0472">Membrane</keyword>
<sequence length="267" mass="28139">MRDAEETPGDSSGAGLGARLVALGGLELGQFDPAPAAAPAGPDAGRARDRRRRVISALVAVAVVACFGTAAYLFVSVGGSTPPAVSAPPRKPAPSFSGADAAGPRPADHGVRAEDDLHLVCDDRFYPSAPRARGGVPHPVLISERAAGTDYRTSRTLNQAAYAGSATQRRMWAPEPAKAQLVACLDLTGSGRAIRDCRSGAETRKLVEGRYLLTVYEVATRRKVAERPLTGTDRTCPFVILSSAGDTLYSAVEDQQLFEQLRKRVEG</sequence>
<evidence type="ECO:0000256" key="2">
    <source>
        <dbReference type="SAM" id="Phobius"/>
    </source>
</evidence>
<evidence type="ECO:0000313" key="4">
    <source>
        <dbReference type="Proteomes" id="UP000239415"/>
    </source>
</evidence>
<dbReference type="OrthoDB" id="3294796at2"/>
<keyword evidence="2" id="KW-1133">Transmembrane helix</keyword>
<keyword evidence="4" id="KW-1185">Reference proteome</keyword>
<organism evidence="3 4">
    <name type="scientific">Actinoplanes italicus</name>
    <dbReference type="NCBI Taxonomy" id="113567"/>
    <lineage>
        <taxon>Bacteria</taxon>
        <taxon>Bacillati</taxon>
        <taxon>Actinomycetota</taxon>
        <taxon>Actinomycetes</taxon>
        <taxon>Micromonosporales</taxon>
        <taxon>Micromonosporaceae</taxon>
        <taxon>Actinoplanes</taxon>
    </lineage>
</organism>
<protein>
    <submittedName>
        <fullName evidence="3">Uncharacterized protein</fullName>
    </submittedName>
</protein>
<proteinExistence type="predicted"/>
<dbReference type="RefSeq" id="WP_146169348.1">
    <property type="nucleotide sequence ID" value="NZ_BOMO01000115.1"/>
</dbReference>
<evidence type="ECO:0000256" key="1">
    <source>
        <dbReference type="SAM" id="MobiDB-lite"/>
    </source>
</evidence>
<feature type="transmembrane region" description="Helical" evidence="2">
    <location>
        <begin position="54"/>
        <end position="75"/>
    </location>
</feature>